<gene>
    <name evidence="1" type="ORF">ERS096071_00184</name>
</gene>
<dbReference type="EMBL" id="CMWB01000002">
    <property type="protein sequence ID" value="CKI85633.1"/>
    <property type="molecule type" value="Genomic_DNA"/>
</dbReference>
<proteinExistence type="predicted"/>
<comment type="caution">
    <text evidence="1">The sequence shown here is derived from an EMBL/GenBank/DDBJ whole genome shotgun (WGS) entry which is preliminary data.</text>
</comment>
<dbReference type="Proteomes" id="UP000045541">
    <property type="component" value="Unassembled WGS sequence"/>
</dbReference>
<accession>A0A822RND9</accession>
<name>A0A822RND9_STREE</name>
<sequence>MATLRTISGFSFSSRSRLSLLLKISRLNIDPTSFYFTLNKCSSKAFIYLTFIIYYISQKRSSDLTLIDQYFLNSKNTLKHQGAILISNTKLLGSGDLLEAQLPKRRGQPSTRSKDFLYQTIPQVQNGDAQASYGKYVYHLSV</sequence>
<protein>
    <submittedName>
        <fullName evidence="1">Uncharacterized protein</fullName>
    </submittedName>
</protein>
<dbReference type="AlphaFoldDB" id="A0A822RND9"/>
<evidence type="ECO:0000313" key="1">
    <source>
        <dbReference type="EMBL" id="CKI85633.1"/>
    </source>
</evidence>
<organism evidence="1 2">
    <name type="scientific">Streptococcus pneumoniae</name>
    <dbReference type="NCBI Taxonomy" id="1313"/>
    <lineage>
        <taxon>Bacteria</taxon>
        <taxon>Bacillati</taxon>
        <taxon>Bacillota</taxon>
        <taxon>Bacilli</taxon>
        <taxon>Lactobacillales</taxon>
        <taxon>Streptococcaceae</taxon>
        <taxon>Streptococcus</taxon>
    </lineage>
</organism>
<reference evidence="1 2" key="1">
    <citation type="submission" date="2015-03" db="EMBL/GenBank/DDBJ databases">
        <authorList>
            <consortium name="Pathogen Informatics"/>
            <person name="Murphy D."/>
        </authorList>
    </citation>
    <scope>NUCLEOTIDE SEQUENCE [LARGE SCALE GENOMIC DNA]</scope>
    <source>
        <strain evidence="1 2">0310</strain>
    </source>
</reference>
<evidence type="ECO:0000313" key="2">
    <source>
        <dbReference type="Proteomes" id="UP000045541"/>
    </source>
</evidence>